<dbReference type="Proteomes" id="UP000027647">
    <property type="component" value="Unassembled WGS sequence"/>
</dbReference>
<proteinExistence type="predicted"/>
<dbReference type="STRING" id="1044.EH31_11370"/>
<dbReference type="EMBL" id="JMIW01000004">
    <property type="protein sequence ID" value="KEO89749.1"/>
    <property type="molecule type" value="Genomic_DNA"/>
</dbReference>
<evidence type="ECO:0000313" key="1">
    <source>
        <dbReference type="EMBL" id="KEO89749.1"/>
    </source>
</evidence>
<dbReference type="RefSeq" id="WP_034960317.1">
    <property type="nucleotide sequence ID" value="NZ_JMIW01000004.1"/>
</dbReference>
<dbReference type="OrthoDB" id="7408252at2"/>
<accession>A0A074M8K7</accession>
<evidence type="ECO:0000313" key="2">
    <source>
        <dbReference type="Proteomes" id="UP000027647"/>
    </source>
</evidence>
<reference evidence="1 2" key="1">
    <citation type="submission" date="2014-04" db="EMBL/GenBank/DDBJ databases">
        <title>A comprehensive comparison of genomes of Erythrobacter spp. strains.</title>
        <authorList>
            <person name="Zheng Q."/>
        </authorList>
    </citation>
    <scope>NUCLEOTIDE SEQUENCE [LARGE SCALE GENOMIC DNA]</scope>
    <source>
        <strain evidence="1 2">DSM 6997</strain>
    </source>
</reference>
<protein>
    <submittedName>
        <fullName evidence="1">Uncharacterized protein</fullName>
    </submittedName>
</protein>
<comment type="caution">
    <text evidence="1">The sequence shown here is derived from an EMBL/GenBank/DDBJ whole genome shotgun (WGS) entry which is preliminary data.</text>
</comment>
<keyword evidence="2" id="KW-1185">Reference proteome</keyword>
<gene>
    <name evidence="1" type="ORF">EH31_11370</name>
</gene>
<sequence length="141" mass="15313">MSIFSHPSSMIDINLYKSSRVSKMFAEVTRKILPFLAVLAILFSSVLSLPDVHAGEGESFAHAADHIYAHGADHFDTNDATPDHDGHDHSATHHHNCSFSLADTSMLLRSPFWSSDNLRGPLATSSLASRAPPVLIQPPKA</sequence>
<organism evidence="1 2">
    <name type="scientific">Erythrobacter longus</name>
    <dbReference type="NCBI Taxonomy" id="1044"/>
    <lineage>
        <taxon>Bacteria</taxon>
        <taxon>Pseudomonadati</taxon>
        <taxon>Pseudomonadota</taxon>
        <taxon>Alphaproteobacteria</taxon>
        <taxon>Sphingomonadales</taxon>
        <taxon>Erythrobacteraceae</taxon>
        <taxon>Erythrobacter/Porphyrobacter group</taxon>
        <taxon>Erythrobacter</taxon>
    </lineage>
</organism>
<name>A0A074M8K7_ERYLO</name>
<dbReference type="AlphaFoldDB" id="A0A074M8K7"/>